<sequence length="260" mass="28823">MSTITTDEKPAHLFLASLGKTRLRPGGKAATERILEACHITSDTLLLEVAPNMGTTAIHIAQTYGCDVTGIDLHEPSILKARENIKQHGLENSVRVELGNALSLPFADDSFDVVINEAMLSMLPLEQKRQAIHEYMRVLKPGGRLGTHDLLLRLDPEAEGNRARLNALRKSLFVNAQPMTESAWSTLFNEVGFSEIDVHTGSMTLLSLKGLIIDEGWEGTLKLLGNASQYEYSKQRLFELISTFEDNNDFYGHITFVATK</sequence>
<dbReference type="SUPFAM" id="SSF53335">
    <property type="entry name" value="S-adenosyl-L-methionine-dependent methyltransferases"/>
    <property type="match status" value="1"/>
</dbReference>
<dbReference type="Pfam" id="PF13649">
    <property type="entry name" value="Methyltransf_25"/>
    <property type="match status" value="1"/>
</dbReference>
<dbReference type="InterPro" id="IPR050447">
    <property type="entry name" value="Erg6_SMT_methyltransf"/>
</dbReference>
<keyword evidence="2" id="KW-0808">Transferase</keyword>
<accession>A0A7X2H251</accession>
<dbReference type="Gene3D" id="3.40.50.150">
    <property type="entry name" value="Vaccinia Virus protein VP39"/>
    <property type="match status" value="1"/>
</dbReference>
<proteinExistence type="predicted"/>
<organism evidence="2 3">
    <name type="scientific">Paenibacillus monticola</name>
    <dbReference type="NCBI Taxonomy" id="2666075"/>
    <lineage>
        <taxon>Bacteria</taxon>
        <taxon>Bacillati</taxon>
        <taxon>Bacillota</taxon>
        <taxon>Bacilli</taxon>
        <taxon>Bacillales</taxon>
        <taxon>Paenibacillaceae</taxon>
        <taxon>Paenibacillus</taxon>
    </lineage>
</organism>
<comment type="caution">
    <text evidence="2">The sequence shown here is derived from an EMBL/GenBank/DDBJ whole genome shotgun (WGS) entry which is preliminary data.</text>
</comment>
<dbReference type="GO" id="GO:0008168">
    <property type="term" value="F:methyltransferase activity"/>
    <property type="evidence" value="ECO:0007669"/>
    <property type="project" value="UniProtKB-KW"/>
</dbReference>
<evidence type="ECO:0000259" key="1">
    <source>
        <dbReference type="Pfam" id="PF13649"/>
    </source>
</evidence>
<reference evidence="2 3" key="1">
    <citation type="submission" date="2019-11" db="EMBL/GenBank/DDBJ databases">
        <title>Paenibacillus monticola sp. nov., a novel PGPR strain isolated from mountain sample in China.</title>
        <authorList>
            <person name="Zhao Q."/>
            <person name="Li H.-P."/>
            <person name="Zhang J.-L."/>
        </authorList>
    </citation>
    <scope>NUCLEOTIDE SEQUENCE [LARGE SCALE GENOMIC DNA]</scope>
    <source>
        <strain evidence="2 3">LC-T2</strain>
    </source>
</reference>
<keyword evidence="2" id="KW-0489">Methyltransferase</keyword>
<dbReference type="InterPro" id="IPR029063">
    <property type="entry name" value="SAM-dependent_MTases_sf"/>
</dbReference>
<keyword evidence="3" id="KW-1185">Reference proteome</keyword>
<dbReference type="InterPro" id="IPR041698">
    <property type="entry name" value="Methyltransf_25"/>
</dbReference>
<dbReference type="PANTHER" id="PTHR44068">
    <property type="entry name" value="ZGC:194242"/>
    <property type="match status" value="1"/>
</dbReference>
<dbReference type="RefSeq" id="WP_154117164.1">
    <property type="nucleotide sequence ID" value="NZ_WJXB01000001.1"/>
</dbReference>
<feature type="domain" description="Methyltransferase" evidence="1">
    <location>
        <begin position="47"/>
        <end position="143"/>
    </location>
</feature>
<evidence type="ECO:0000313" key="3">
    <source>
        <dbReference type="Proteomes" id="UP000463051"/>
    </source>
</evidence>
<gene>
    <name evidence="2" type="ORF">GJB61_04165</name>
</gene>
<dbReference type="GO" id="GO:0032259">
    <property type="term" value="P:methylation"/>
    <property type="evidence" value="ECO:0007669"/>
    <property type="project" value="UniProtKB-KW"/>
</dbReference>
<dbReference type="CDD" id="cd02440">
    <property type="entry name" value="AdoMet_MTases"/>
    <property type="match status" value="1"/>
</dbReference>
<dbReference type="PANTHER" id="PTHR44068:SF11">
    <property type="entry name" value="GERANYL DIPHOSPHATE 2-C-METHYLTRANSFERASE"/>
    <property type="match status" value="1"/>
</dbReference>
<evidence type="ECO:0000313" key="2">
    <source>
        <dbReference type="EMBL" id="MRN52187.1"/>
    </source>
</evidence>
<protein>
    <submittedName>
        <fullName evidence="2">Methyltransferase domain-containing protein</fullName>
    </submittedName>
</protein>
<dbReference type="Proteomes" id="UP000463051">
    <property type="component" value="Unassembled WGS sequence"/>
</dbReference>
<name>A0A7X2H251_9BACL</name>
<dbReference type="EMBL" id="WJXB01000001">
    <property type="protein sequence ID" value="MRN52187.1"/>
    <property type="molecule type" value="Genomic_DNA"/>
</dbReference>
<dbReference type="AlphaFoldDB" id="A0A7X2H251"/>